<organism evidence="2 3">
    <name type="scientific">Streptomyces microflavus</name>
    <name type="common">Streptomyces lipmanii</name>
    <dbReference type="NCBI Taxonomy" id="1919"/>
    <lineage>
        <taxon>Bacteria</taxon>
        <taxon>Bacillati</taxon>
        <taxon>Actinomycetota</taxon>
        <taxon>Actinomycetes</taxon>
        <taxon>Kitasatosporales</taxon>
        <taxon>Streptomycetaceae</taxon>
        <taxon>Streptomyces</taxon>
    </lineage>
</organism>
<gene>
    <name evidence="2" type="ORF">Smic_75120</name>
</gene>
<evidence type="ECO:0000313" key="2">
    <source>
        <dbReference type="EMBL" id="GFN08956.1"/>
    </source>
</evidence>
<dbReference type="Proteomes" id="UP000498740">
    <property type="component" value="Unassembled WGS sequence"/>
</dbReference>
<reference evidence="2 3" key="1">
    <citation type="submission" date="2020-05" db="EMBL/GenBank/DDBJ databases">
        <title>Whole genome shotgun sequence of Streptomyces microflavus NBRC 13062.</title>
        <authorList>
            <person name="Komaki H."/>
            <person name="Tamura T."/>
        </authorList>
    </citation>
    <scope>NUCLEOTIDE SEQUENCE [LARGE SCALE GENOMIC DNA]</scope>
    <source>
        <strain evidence="2 3">NBRC 13062</strain>
    </source>
</reference>
<feature type="compositionally biased region" description="Basic residues" evidence="1">
    <location>
        <begin position="1"/>
        <end position="22"/>
    </location>
</feature>
<evidence type="ECO:0000256" key="1">
    <source>
        <dbReference type="SAM" id="MobiDB-lite"/>
    </source>
</evidence>
<dbReference type="EMBL" id="BLWD01000001">
    <property type="protein sequence ID" value="GFN08956.1"/>
    <property type="molecule type" value="Genomic_DNA"/>
</dbReference>
<proteinExistence type="predicted"/>
<comment type="caution">
    <text evidence="2">The sequence shown here is derived from an EMBL/GenBank/DDBJ whole genome shotgun (WGS) entry which is preliminary data.</text>
</comment>
<protein>
    <submittedName>
        <fullName evidence="2">Uncharacterized protein</fullName>
    </submittedName>
</protein>
<name>A0A7J0D2G4_STRMI</name>
<sequence length="83" mass="8475">MRWSRPQRRKCSTTRGCGHRAGPHQGRGAGAVDDGDPDSPGGQFGGGGEADRARADDEDVDGGRGSADGEADGVDVAPARRGE</sequence>
<dbReference type="AlphaFoldDB" id="A0A7J0D2G4"/>
<feature type="region of interest" description="Disordered" evidence="1">
    <location>
        <begin position="1"/>
        <end position="83"/>
    </location>
</feature>
<evidence type="ECO:0000313" key="3">
    <source>
        <dbReference type="Proteomes" id="UP000498740"/>
    </source>
</evidence>
<accession>A0A7J0D2G4</accession>